<reference evidence="1 2" key="1">
    <citation type="submission" date="2009-09" db="EMBL/GenBank/DDBJ databases">
        <authorList>
            <person name="Weinstock G."/>
            <person name="Sodergren E."/>
            <person name="Clifton S."/>
            <person name="Fulton L."/>
            <person name="Fulton B."/>
            <person name="Courtney L."/>
            <person name="Fronick C."/>
            <person name="Harrison M."/>
            <person name="Strong C."/>
            <person name="Farmer C."/>
            <person name="Delahaunty K."/>
            <person name="Markovic C."/>
            <person name="Hall O."/>
            <person name="Minx P."/>
            <person name="Tomlinson C."/>
            <person name="Mitreva M."/>
            <person name="Nelson J."/>
            <person name="Hou S."/>
            <person name="Wollam A."/>
            <person name="Pepin K.H."/>
            <person name="Johnson M."/>
            <person name="Bhonagiri V."/>
            <person name="Nash W.E."/>
            <person name="Warren W."/>
            <person name="Chinwalla A."/>
            <person name="Mardis E.R."/>
            <person name="Wilson R.K."/>
        </authorList>
    </citation>
    <scope>NUCLEOTIDE SEQUENCE [LARGE SCALE GENOMIC DNA]</scope>
    <source>
        <strain evidence="1 2">F0254</strain>
    </source>
</reference>
<organism evidence="1 2">
    <name type="scientific">Leptotrichia hofstadii F0254</name>
    <dbReference type="NCBI Taxonomy" id="634994"/>
    <lineage>
        <taxon>Bacteria</taxon>
        <taxon>Fusobacteriati</taxon>
        <taxon>Fusobacteriota</taxon>
        <taxon>Fusobacteriia</taxon>
        <taxon>Fusobacteriales</taxon>
        <taxon>Leptotrichiaceae</taxon>
        <taxon>Leptotrichia</taxon>
    </lineage>
</organism>
<accession>C9MYT0</accession>
<dbReference type="STRING" id="634994.GCWU000323_01718"/>
<dbReference type="AlphaFoldDB" id="C9MYT0"/>
<protein>
    <submittedName>
        <fullName evidence="1">Uncharacterized protein</fullName>
    </submittedName>
</protein>
<sequence length="50" mass="6131">MKYIIVDEEHENTYKQENNPRYHVKNVAIKRAFLQNENLKKDEKLEKKVN</sequence>
<comment type="caution">
    <text evidence="1">The sequence shown here is derived from an EMBL/GenBank/DDBJ whole genome shotgun (WGS) entry which is preliminary data.</text>
</comment>
<evidence type="ECO:0000313" key="1">
    <source>
        <dbReference type="EMBL" id="EEX74282.1"/>
    </source>
</evidence>
<dbReference type="InterPro" id="IPR027417">
    <property type="entry name" value="P-loop_NTPase"/>
</dbReference>
<gene>
    <name evidence="1" type="ORF">GCWU000323_01718</name>
</gene>
<dbReference type="Proteomes" id="UP000006233">
    <property type="component" value="Unassembled WGS sequence"/>
</dbReference>
<dbReference type="eggNOG" id="COG1198">
    <property type="taxonomic scope" value="Bacteria"/>
</dbReference>
<dbReference type="HOGENOM" id="CLU_3119353_0_0_0"/>
<name>C9MYT0_9FUSO</name>
<proteinExistence type="predicted"/>
<evidence type="ECO:0000313" key="2">
    <source>
        <dbReference type="Proteomes" id="UP000006233"/>
    </source>
</evidence>
<dbReference type="EMBL" id="ACVB02000011">
    <property type="protein sequence ID" value="EEX74282.1"/>
    <property type="molecule type" value="Genomic_DNA"/>
</dbReference>
<dbReference type="Gene3D" id="3.40.50.300">
    <property type="entry name" value="P-loop containing nucleotide triphosphate hydrolases"/>
    <property type="match status" value="1"/>
</dbReference>